<reference evidence="1 2" key="1">
    <citation type="journal article" date="2014" name="Genome Announc.">
        <title>Trypanosoma cruzi Clone Dm28c Draft Genome Sequence.</title>
        <authorList>
            <person name="Grisard E.C."/>
            <person name="Teixeira S.M."/>
            <person name="de Almeida L.G."/>
            <person name="Stoco P.H."/>
            <person name="Gerber A.L."/>
            <person name="Talavera-Lopez C."/>
            <person name="Lima O.C."/>
            <person name="Andersson B."/>
            <person name="de Vasconcelos A.T."/>
        </authorList>
    </citation>
    <scope>NUCLEOTIDE SEQUENCE [LARGE SCALE GENOMIC DNA]</scope>
    <source>
        <strain evidence="1 2">Dm28c</strain>
    </source>
</reference>
<dbReference type="EMBL" id="AYLP01000158">
    <property type="protein sequence ID" value="ESS62844.1"/>
    <property type="molecule type" value="Genomic_DNA"/>
</dbReference>
<dbReference type="VEuPathDB" id="TriTrypDB:TCDM_09464"/>
<accession>V5B5F3</accession>
<protein>
    <submittedName>
        <fullName evidence="1">Uncharacterized protein</fullName>
    </submittedName>
</protein>
<organism evidence="1 2">
    <name type="scientific">Trypanosoma cruzi Dm28c</name>
    <dbReference type="NCBI Taxonomy" id="1416333"/>
    <lineage>
        <taxon>Eukaryota</taxon>
        <taxon>Discoba</taxon>
        <taxon>Euglenozoa</taxon>
        <taxon>Kinetoplastea</taxon>
        <taxon>Metakinetoplastina</taxon>
        <taxon>Trypanosomatida</taxon>
        <taxon>Trypanosomatidae</taxon>
        <taxon>Trypanosoma</taxon>
        <taxon>Schizotrypanum</taxon>
    </lineage>
</organism>
<dbReference type="Proteomes" id="UP000017861">
    <property type="component" value="Unassembled WGS sequence"/>
</dbReference>
<evidence type="ECO:0000313" key="2">
    <source>
        <dbReference type="Proteomes" id="UP000017861"/>
    </source>
</evidence>
<evidence type="ECO:0000313" key="1">
    <source>
        <dbReference type="EMBL" id="ESS62844.1"/>
    </source>
</evidence>
<dbReference type="AlphaFoldDB" id="V5B5F3"/>
<name>V5B5F3_TRYCR</name>
<comment type="caution">
    <text evidence="1">The sequence shown here is derived from an EMBL/GenBank/DDBJ whole genome shotgun (WGS) entry which is preliminary data.</text>
</comment>
<sequence length="257" mass="28829">MSRHPRTDGLSNTAGTSCDSPFQRFINTTCLFHKQRMLCGDPQIHFVPIARRGDGPQHSALPQIVNTVACRWVHPPSDPLQGVKVHTSTLRRGRQSSSSFRNATRRRWVRRTMLWPSEKMVVCRPSPAPIVPTAPSHGAPTRFHQRYQPHDVLGRWPTASPRAQRWGTHAARSHPDIDDDVPPVPVQKSSLPEPKSFLFVFIGLLLQLHSARRVVLSSPTTFAASCFIGRGRGMLFLCSLNRLEEWAVPFLGTSIAR</sequence>
<proteinExistence type="predicted"/>
<gene>
    <name evidence="1" type="ORF">TCDM_09464</name>
</gene>